<dbReference type="AlphaFoldDB" id="A0A6A6U409"/>
<feature type="signal peptide" evidence="1">
    <location>
        <begin position="1"/>
        <end position="25"/>
    </location>
</feature>
<gene>
    <name evidence="2" type="ORF">BT63DRAFT_416102</name>
</gene>
<dbReference type="OrthoDB" id="5348716at2759"/>
<proteinExistence type="predicted"/>
<feature type="chain" id="PRO_5025466995" evidence="1">
    <location>
        <begin position="26"/>
        <end position="116"/>
    </location>
</feature>
<dbReference type="EMBL" id="MU004238">
    <property type="protein sequence ID" value="KAF2667029.1"/>
    <property type="molecule type" value="Genomic_DNA"/>
</dbReference>
<keyword evidence="3" id="KW-1185">Reference proteome</keyword>
<name>A0A6A6U409_9PEZI</name>
<dbReference type="Proteomes" id="UP000799302">
    <property type="component" value="Unassembled WGS sequence"/>
</dbReference>
<accession>A0A6A6U409</accession>
<evidence type="ECO:0000313" key="2">
    <source>
        <dbReference type="EMBL" id="KAF2667029.1"/>
    </source>
</evidence>
<evidence type="ECO:0000313" key="3">
    <source>
        <dbReference type="Proteomes" id="UP000799302"/>
    </source>
</evidence>
<protein>
    <submittedName>
        <fullName evidence="2">Uncharacterized protein</fullName>
    </submittedName>
</protein>
<sequence>MNSLTSIMKIVMVFFLLLCASTVNAVCNGYSLAIGNRQDWAGRGSWTVYRNDCSVVTSWVGNNPCTDSGIFSCSPAPIHFNQFRDAAGTMHYCVPEPAREACGNALGPDILSVCCY</sequence>
<reference evidence="2" key="1">
    <citation type="journal article" date="2020" name="Stud. Mycol.">
        <title>101 Dothideomycetes genomes: a test case for predicting lifestyles and emergence of pathogens.</title>
        <authorList>
            <person name="Haridas S."/>
            <person name="Albert R."/>
            <person name="Binder M."/>
            <person name="Bloem J."/>
            <person name="Labutti K."/>
            <person name="Salamov A."/>
            <person name="Andreopoulos B."/>
            <person name="Baker S."/>
            <person name="Barry K."/>
            <person name="Bills G."/>
            <person name="Bluhm B."/>
            <person name="Cannon C."/>
            <person name="Castanera R."/>
            <person name="Culley D."/>
            <person name="Daum C."/>
            <person name="Ezra D."/>
            <person name="Gonzalez J."/>
            <person name="Henrissat B."/>
            <person name="Kuo A."/>
            <person name="Liang C."/>
            <person name="Lipzen A."/>
            <person name="Lutzoni F."/>
            <person name="Magnuson J."/>
            <person name="Mondo S."/>
            <person name="Nolan M."/>
            <person name="Ohm R."/>
            <person name="Pangilinan J."/>
            <person name="Park H.-J."/>
            <person name="Ramirez L."/>
            <person name="Alfaro M."/>
            <person name="Sun H."/>
            <person name="Tritt A."/>
            <person name="Yoshinaga Y."/>
            <person name="Zwiers L.-H."/>
            <person name="Turgeon B."/>
            <person name="Goodwin S."/>
            <person name="Spatafora J."/>
            <person name="Crous P."/>
            <person name="Grigoriev I."/>
        </authorList>
    </citation>
    <scope>NUCLEOTIDE SEQUENCE</scope>
    <source>
        <strain evidence="2">CBS 115976</strain>
    </source>
</reference>
<keyword evidence="1" id="KW-0732">Signal</keyword>
<organism evidence="2 3">
    <name type="scientific">Microthyrium microscopicum</name>
    <dbReference type="NCBI Taxonomy" id="703497"/>
    <lineage>
        <taxon>Eukaryota</taxon>
        <taxon>Fungi</taxon>
        <taxon>Dikarya</taxon>
        <taxon>Ascomycota</taxon>
        <taxon>Pezizomycotina</taxon>
        <taxon>Dothideomycetes</taxon>
        <taxon>Dothideomycetes incertae sedis</taxon>
        <taxon>Microthyriales</taxon>
        <taxon>Microthyriaceae</taxon>
        <taxon>Microthyrium</taxon>
    </lineage>
</organism>
<evidence type="ECO:0000256" key="1">
    <source>
        <dbReference type="SAM" id="SignalP"/>
    </source>
</evidence>